<dbReference type="EMBL" id="FRCS01000023">
    <property type="protein sequence ID" value="SHN47380.1"/>
    <property type="molecule type" value="Genomic_DNA"/>
</dbReference>
<sequence length="266" mass="29109">MRTQVSADEVARAAAGRPCWTVRRSVFRRALRQLRYANEATGVAFTLDPVAAGLHVRLNLARPSFYGLEAVGEVFHLAEALRADVLCADDAVDADDLMKVWLAANAEGWDVAEEAGAEYATIETEPCLRWWRWQRNLPELRAEFDGVAWLPSVTLLMENATGRAVRLSTWAEGQAEALPDVDYVLYLASVERPTEPVAIPAAVVRELLDDLLVRTLSTDGVEVPYVPVAADAVARERAAGLAADHSPLAADAYRMISPAQLCDQPE</sequence>
<dbReference type="Proteomes" id="UP000184440">
    <property type="component" value="Unassembled WGS sequence"/>
</dbReference>
<evidence type="ECO:0000313" key="1">
    <source>
        <dbReference type="EMBL" id="SHN47380.1"/>
    </source>
</evidence>
<dbReference type="AlphaFoldDB" id="A0A1M7RMH1"/>
<proteinExistence type="predicted"/>
<dbReference type="STRING" id="134849.SAMN05443668_12326"/>
<protein>
    <submittedName>
        <fullName evidence="1">Uncharacterized protein</fullName>
    </submittedName>
</protein>
<accession>A0A1M7RMH1</accession>
<name>A0A1M7RMH1_9ACTN</name>
<organism evidence="1 2">
    <name type="scientific">Cryptosporangium aurantiacum</name>
    <dbReference type="NCBI Taxonomy" id="134849"/>
    <lineage>
        <taxon>Bacteria</taxon>
        <taxon>Bacillati</taxon>
        <taxon>Actinomycetota</taxon>
        <taxon>Actinomycetes</taxon>
        <taxon>Cryptosporangiales</taxon>
        <taxon>Cryptosporangiaceae</taxon>
        <taxon>Cryptosporangium</taxon>
    </lineage>
</organism>
<keyword evidence="2" id="KW-1185">Reference proteome</keyword>
<gene>
    <name evidence="1" type="ORF">SAMN05443668_12326</name>
</gene>
<reference evidence="1 2" key="1">
    <citation type="submission" date="2016-11" db="EMBL/GenBank/DDBJ databases">
        <authorList>
            <person name="Jaros S."/>
            <person name="Januszkiewicz K."/>
            <person name="Wedrychowicz H."/>
        </authorList>
    </citation>
    <scope>NUCLEOTIDE SEQUENCE [LARGE SCALE GENOMIC DNA]</scope>
    <source>
        <strain evidence="1 2">DSM 46144</strain>
    </source>
</reference>
<evidence type="ECO:0000313" key="2">
    <source>
        <dbReference type="Proteomes" id="UP000184440"/>
    </source>
</evidence>
<dbReference type="RefSeq" id="WP_073265192.1">
    <property type="nucleotide sequence ID" value="NZ_FRCS01000023.1"/>
</dbReference>